<dbReference type="PROSITE" id="PS51866">
    <property type="entry name" value="MOP"/>
    <property type="match status" value="1"/>
</dbReference>
<dbReference type="PANTHER" id="PTHR43514:SF4">
    <property type="entry name" value="ABC TRANSPORTER I FAMILY MEMBER 10"/>
    <property type="match status" value="1"/>
</dbReference>
<evidence type="ECO:0000259" key="11">
    <source>
        <dbReference type="PROSITE" id="PS51866"/>
    </source>
</evidence>
<dbReference type="GO" id="GO:0016887">
    <property type="term" value="F:ATP hydrolysis activity"/>
    <property type="evidence" value="ECO:0007669"/>
    <property type="project" value="InterPro"/>
</dbReference>
<keyword evidence="6 12" id="KW-0067">ATP-binding</keyword>
<dbReference type="Pfam" id="PF03459">
    <property type="entry name" value="TOBE"/>
    <property type="match status" value="1"/>
</dbReference>
<dbReference type="InterPro" id="IPR003439">
    <property type="entry name" value="ABC_transporter-like_ATP-bd"/>
</dbReference>
<evidence type="ECO:0000256" key="4">
    <source>
        <dbReference type="ARBA" id="ARBA00022519"/>
    </source>
</evidence>
<dbReference type="GO" id="GO:0016020">
    <property type="term" value="C:membrane"/>
    <property type="evidence" value="ECO:0007669"/>
    <property type="project" value="InterPro"/>
</dbReference>
<dbReference type="Pfam" id="PF00005">
    <property type="entry name" value="ABC_tran"/>
    <property type="match status" value="1"/>
</dbReference>
<dbReference type="RefSeq" id="WP_207542022.1">
    <property type="nucleotide sequence ID" value="NZ_JAFNAA010000007.1"/>
</dbReference>
<name>A0A8I1W6B4_PLESH</name>
<dbReference type="PANTHER" id="PTHR43514">
    <property type="entry name" value="ABC TRANSPORTER I FAMILY MEMBER 10"/>
    <property type="match status" value="1"/>
</dbReference>
<evidence type="ECO:0000256" key="1">
    <source>
        <dbReference type="ARBA" id="ARBA00022448"/>
    </source>
</evidence>
<dbReference type="InterPro" id="IPR050334">
    <property type="entry name" value="Molybdenum_import_ModC"/>
</dbReference>
<proteinExistence type="predicted"/>
<dbReference type="InterPro" id="IPR008995">
    <property type="entry name" value="Mo/tungstate-bd_C_term_dom"/>
</dbReference>
<dbReference type="AlphaFoldDB" id="A0A8I1W6B4"/>
<feature type="domain" description="Mop" evidence="11">
    <location>
        <begin position="287"/>
        <end position="353"/>
    </location>
</feature>
<keyword evidence="5" id="KW-0547">Nucleotide-binding</keyword>
<feature type="domain" description="ABC transporter" evidence="10">
    <location>
        <begin position="1"/>
        <end position="229"/>
    </location>
</feature>
<dbReference type="PROSITE" id="PS00211">
    <property type="entry name" value="ABC_TRANSPORTER_1"/>
    <property type="match status" value="1"/>
</dbReference>
<dbReference type="Proteomes" id="UP000664658">
    <property type="component" value="Unassembled WGS sequence"/>
</dbReference>
<dbReference type="InterPro" id="IPR004606">
    <property type="entry name" value="Mop_domain"/>
</dbReference>
<organism evidence="12 13">
    <name type="scientific">Plesiomonas shigelloides</name>
    <name type="common">Aeromonas shigelloides</name>
    <dbReference type="NCBI Taxonomy" id="703"/>
    <lineage>
        <taxon>Bacteria</taxon>
        <taxon>Pseudomonadati</taxon>
        <taxon>Pseudomonadota</taxon>
        <taxon>Gammaproteobacteria</taxon>
        <taxon>Enterobacterales</taxon>
        <taxon>Enterobacteriaceae</taxon>
        <taxon>Plesiomonas</taxon>
    </lineage>
</organism>
<dbReference type="SUPFAM" id="SSF52540">
    <property type="entry name" value="P-loop containing nucleoside triphosphate hydrolases"/>
    <property type="match status" value="1"/>
</dbReference>
<dbReference type="InterPro" id="IPR017871">
    <property type="entry name" value="ABC_transporter-like_CS"/>
</dbReference>
<protein>
    <submittedName>
        <fullName evidence="12">Molybdenum ABC transporter ATP-binding protein</fullName>
    </submittedName>
</protein>
<dbReference type="InterPro" id="IPR011868">
    <property type="entry name" value="ModC_ABC_ATP-bd"/>
</dbReference>
<evidence type="ECO:0000256" key="5">
    <source>
        <dbReference type="ARBA" id="ARBA00022741"/>
    </source>
</evidence>
<keyword evidence="2" id="KW-1003">Cell membrane</keyword>
<dbReference type="PROSITE" id="PS50893">
    <property type="entry name" value="ABC_TRANSPORTER_2"/>
    <property type="match status" value="1"/>
</dbReference>
<keyword evidence="7" id="KW-1278">Translocase</keyword>
<evidence type="ECO:0000313" key="13">
    <source>
        <dbReference type="Proteomes" id="UP000664658"/>
    </source>
</evidence>
<reference evidence="12" key="1">
    <citation type="submission" date="2021-03" db="EMBL/GenBank/DDBJ databases">
        <title>Plesiomonas shigelloides zfcc0051, isolated from zebrafish feces.</title>
        <authorList>
            <person name="Vanderhoek Z."/>
            <person name="Gaulke C."/>
        </authorList>
    </citation>
    <scope>NUCLEOTIDE SEQUENCE</scope>
    <source>
        <strain evidence="12">Zfcc0051</strain>
    </source>
</reference>
<gene>
    <name evidence="12" type="primary">modC</name>
    <name evidence="12" type="ORF">J2R62_08405</name>
</gene>
<evidence type="ECO:0000256" key="6">
    <source>
        <dbReference type="ARBA" id="ARBA00022840"/>
    </source>
</evidence>
<evidence type="ECO:0000256" key="3">
    <source>
        <dbReference type="ARBA" id="ARBA00022505"/>
    </source>
</evidence>
<dbReference type="InterPro" id="IPR005116">
    <property type="entry name" value="Transp-assoc_OB_typ1"/>
</dbReference>
<comment type="caution">
    <text evidence="12">The sequence shown here is derived from an EMBL/GenBank/DDBJ whole genome shotgun (WGS) entry which is preliminary data.</text>
</comment>
<keyword evidence="1" id="KW-0813">Transport</keyword>
<accession>A0A8I1W6B4</accession>
<dbReference type="SUPFAM" id="SSF50331">
    <property type="entry name" value="MOP-like"/>
    <property type="match status" value="1"/>
</dbReference>
<keyword evidence="3 9" id="KW-0500">Molybdenum</keyword>
<dbReference type="EMBL" id="JAFNAA010000007">
    <property type="protein sequence ID" value="MBO1108243.1"/>
    <property type="molecule type" value="Genomic_DNA"/>
</dbReference>
<evidence type="ECO:0000256" key="8">
    <source>
        <dbReference type="ARBA" id="ARBA00023136"/>
    </source>
</evidence>
<evidence type="ECO:0000259" key="10">
    <source>
        <dbReference type="PROSITE" id="PS50893"/>
    </source>
</evidence>
<dbReference type="GO" id="GO:0015098">
    <property type="term" value="F:molybdate ion transmembrane transporter activity"/>
    <property type="evidence" value="ECO:0007669"/>
    <property type="project" value="InterPro"/>
</dbReference>
<dbReference type="NCBIfam" id="TIGR02142">
    <property type="entry name" value="modC_ABC"/>
    <property type="match status" value="1"/>
</dbReference>
<sequence>MLQVDITHTLPDFSLQAAFTLPEEGIHGIIGHSGAGKSTLLRILAGLTPAQQGQIHCGEVCWQNGTHSLPPEQRSAGMVFQDSRLFHWLTVQENLQLAARFAKGNSPEPAQLAERLGFSALLDMPARALSGGQKQRVALARALMATPHWLLLDEPLSALDHHARRLLLDEIAALSRELALPMLYVSHAMEEVVTLCRQVVLLHQGRVEATGSPVSLFADPALSLAQHPDAAVLLETTVSGYDHDGRQILASCGGQTLRIPGDIRTDARLLLRVMAREVILSRAPLHGSSLQNALQCQVTCIGQPQQGMVMVQLSCAGQPLLARISYRALSQLDLHLHDTVLAYIKAAGLVDGGTV</sequence>
<keyword evidence="8" id="KW-0472">Membrane</keyword>
<evidence type="ECO:0000256" key="9">
    <source>
        <dbReference type="PROSITE-ProRule" id="PRU01213"/>
    </source>
</evidence>
<dbReference type="Gene3D" id="2.40.50.100">
    <property type="match status" value="1"/>
</dbReference>
<dbReference type="GO" id="GO:0140359">
    <property type="term" value="F:ABC-type transporter activity"/>
    <property type="evidence" value="ECO:0007669"/>
    <property type="project" value="InterPro"/>
</dbReference>
<evidence type="ECO:0000313" key="12">
    <source>
        <dbReference type="EMBL" id="MBO1108243.1"/>
    </source>
</evidence>
<keyword evidence="4" id="KW-0997">Cell inner membrane</keyword>
<evidence type="ECO:0000256" key="2">
    <source>
        <dbReference type="ARBA" id="ARBA00022475"/>
    </source>
</evidence>
<dbReference type="Gene3D" id="3.40.50.300">
    <property type="entry name" value="P-loop containing nucleotide triphosphate hydrolases"/>
    <property type="match status" value="1"/>
</dbReference>
<dbReference type="GO" id="GO:0005524">
    <property type="term" value="F:ATP binding"/>
    <property type="evidence" value="ECO:0007669"/>
    <property type="project" value="UniProtKB-KW"/>
</dbReference>
<evidence type="ECO:0000256" key="7">
    <source>
        <dbReference type="ARBA" id="ARBA00022967"/>
    </source>
</evidence>
<dbReference type="InterPro" id="IPR027417">
    <property type="entry name" value="P-loop_NTPase"/>
</dbReference>
<dbReference type="InterPro" id="IPR003593">
    <property type="entry name" value="AAA+_ATPase"/>
</dbReference>
<dbReference type="SMART" id="SM00382">
    <property type="entry name" value="AAA"/>
    <property type="match status" value="1"/>
</dbReference>